<dbReference type="SUPFAM" id="SSF160527">
    <property type="entry name" value="V-type ATPase subunit E-like"/>
    <property type="match status" value="1"/>
</dbReference>
<dbReference type="Gene3D" id="3.30.2320.30">
    <property type="entry name" value="ATP synthase, E subunit, C-terminal"/>
    <property type="match status" value="1"/>
</dbReference>
<dbReference type="Pfam" id="PF01991">
    <property type="entry name" value="vATP-synt_E"/>
    <property type="match status" value="1"/>
</dbReference>
<gene>
    <name evidence="5" type="ORF">GND95_07955</name>
</gene>
<organism evidence="5 6">
    <name type="scientific">Defluviitalea raffinosedens</name>
    <dbReference type="NCBI Taxonomy" id="1450156"/>
    <lineage>
        <taxon>Bacteria</taxon>
        <taxon>Bacillati</taxon>
        <taxon>Bacillota</taxon>
        <taxon>Clostridia</taxon>
        <taxon>Lachnospirales</taxon>
        <taxon>Defluviitaleaceae</taxon>
        <taxon>Defluviitalea</taxon>
    </lineage>
</organism>
<reference evidence="5 6" key="1">
    <citation type="submission" date="2019-12" db="EMBL/GenBank/DDBJ databases">
        <title>Defluviitalea raffinosedens, isolated from a biogas fermenter, genome sequencing and characterization.</title>
        <authorList>
            <person name="Rettenmaier R."/>
            <person name="Schneider M."/>
            <person name="Neuhaus K."/>
            <person name="Liebl W."/>
            <person name="Zverlov V."/>
        </authorList>
    </citation>
    <scope>NUCLEOTIDE SEQUENCE [LARGE SCALE GENOMIC DNA]</scope>
    <source>
        <strain evidence="5 6">249c-K6</strain>
    </source>
</reference>
<dbReference type="OrthoDB" id="1725377at2"/>
<comment type="similarity">
    <text evidence="1">Belongs to the V-ATPase E subunit family.</text>
</comment>
<evidence type="ECO:0000256" key="3">
    <source>
        <dbReference type="ARBA" id="ARBA00023065"/>
    </source>
</evidence>
<keyword evidence="4" id="KW-0175">Coiled coil</keyword>
<protein>
    <recommendedName>
        <fullName evidence="7">V-type proton ATPase subunit E</fullName>
    </recommendedName>
</protein>
<keyword evidence="6" id="KW-1185">Reference proteome</keyword>
<feature type="coiled-coil region" evidence="4">
    <location>
        <begin position="72"/>
        <end position="100"/>
    </location>
</feature>
<evidence type="ECO:0000256" key="4">
    <source>
        <dbReference type="SAM" id="Coils"/>
    </source>
</evidence>
<feature type="coiled-coil region" evidence="4">
    <location>
        <begin position="13"/>
        <end position="47"/>
    </location>
</feature>
<evidence type="ECO:0000256" key="1">
    <source>
        <dbReference type="ARBA" id="ARBA00005901"/>
    </source>
</evidence>
<dbReference type="GO" id="GO:0046961">
    <property type="term" value="F:proton-transporting ATPase activity, rotational mechanism"/>
    <property type="evidence" value="ECO:0007669"/>
    <property type="project" value="InterPro"/>
</dbReference>
<evidence type="ECO:0000313" key="6">
    <source>
        <dbReference type="Proteomes" id="UP000483018"/>
    </source>
</evidence>
<accession>A0A7C8LT57</accession>
<evidence type="ECO:0008006" key="7">
    <source>
        <dbReference type="Google" id="ProtNLM"/>
    </source>
</evidence>
<comment type="caution">
    <text evidence="5">The sequence shown here is derived from an EMBL/GenBank/DDBJ whole genome shotgun (WGS) entry which is preliminary data.</text>
</comment>
<dbReference type="InterPro" id="IPR038495">
    <property type="entry name" value="ATPase_E_C"/>
</dbReference>
<dbReference type="RefSeq" id="WP_158740329.1">
    <property type="nucleotide sequence ID" value="NZ_JAFBEP010000008.1"/>
</dbReference>
<dbReference type="AlphaFoldDB" id="A0A7C8LT57"/>
<evidence type="ECO:0000256" key="2">
    <source>
        <dbReference type="ARBA" id="ARBA00022448"/>
    </source>
</evidence>
<keyword evidence="2" id="KW-0813">Transport</keyword>
<evidence type="ECO:0000313" key="5">
    <source>
        <dbReference type="EMBL" id="KAE9634047.1"/>
    </source>
</evidence>
<proteinExistence type="inferred from homology"/>
<dbReference type="Proteomes" id="UP000483018">
    <property type="component" value="Unassembled WGS sequence"/>
</dbReference>
<dbReference type="EMBL" id="WSLF01000006">
    <property type="protein sequence ID" value="KAE9634047.1"/>
    <property type="molecule type" value="Genomic_DNA"/>
</dbReference>
<sequence>MVTIEEKLSLFSKLVYQDILNESEKKIKEIEEKNARLIEEYRKELIEKSKQITSNMDRKIEQKKSEMLSKVKMEAKQKLLSKKEELLELLIEEQKNKAKEFIRTDAYVLFFKKNFEAILNELTDIKGLRIEILERDRKIFQDYIQQAAMARGIPLENISYLEGSKGMIGGIIVSNLEGTIRYDASISSLLEDKKAFIMERMYEELEKVGDIG</sequence>
<dbReference type="GO" id="GO:0033178">
    <property type="term" value="C:proton-transporting two-sector ATPase complex, catalytic domain"/>
    <property type="evidence" value="ECO:0007669"/>
    <property type="project" value="InterPro"/>
</dbReference>
<keyword evidence="3" id="KW-0406">Ion transport</keyword>
<dbReference type="InterPro" id="IPR002842">
    <property type="entry name" value="ATPase_V1_Esu"/>
</dbReference>
<name>A0A7C8LT57_9FIRM</name>